<dbReference type="GO" id="GO:0019243">
    <property type="term" value="P:methylglyoxal catabolic process to D-lactate via S-lactoyl-glutathione"/>
    <property type="evidence" value="ECO:0007669"/>
    <property type="project" value="TreeGrafter"/>
</dbReference>
<evidence type="ECO:0000256" key="1">
    <source>
        <dbReference type="ARBA" id="ARBA00023016"/>
    </source>
</evidence>
<protein>
    <submittedName>
        <fullName evidence="5">Thiamine biosynthesis protein ThiJ</fullName>
    </submittedName>
</protein>
<keyword evidence="2" id="KW-0456">Lyase</keyword>
<comment type="similarity">
    <text evidence="3">Belongs to the peptidase C56 family. HSP31-like subfamily.</text>
</comment>
<dbReference type="EMBL" id="CP011371">
    <property type="protein sequence ID" value="AKJ30055.1"/>
    <property type="molecule type" value="Genomic_DNA"/>
</dbReference>
<dbReference type="PATRIC" id="fig|413882.6.peg.3512"/>
<evidence type="ECO:0000256" key="4">
    <source>
        <dbReference type="SAM" id="SignalP"/>
    </source>
</evidence>
<dbReference type="PANTHER" id="PTHR48094:SF11">
    <property type="entry name" value="GLUTATHIONE-INDEPENDENT GLYOXALASE HSP31-RELATED"/>
    <property type="match status" value="1"/>
</dbReference>
<name>A0A0G3BU43_9BURK</name>
<keyword evidence="6" id="KW-1185">Reference proteome</keyword>
<dbReference type="InterPro" id="IPR032633">
    <property type="entry name" value="ThiJ-like"/>
</dbReference>
<dbReference type="RefSeq" id="WP_047195518.1">
    <property type="nucleotide sequence ID" value="NZ_CP011371.1"/>
</dbReference>
<dbReference type="InterPro" id="IPR029062">
    <property type="entry name" value="Class_I_gatase-like"/>
</dbReference>
<dbReference type="GO" id="GO:0005737">
    <property type="term" value="C:cytoplasm"/>
    <property type="evidence" value="ECO:0007669"/>
    <property type="project" value="TreeGrafter"/>
</dbReference>
<dbReference type="SUPFAM" id="SSF52317">
    <property type="entry name" value="Class I glutamine amidotransferase-like"/>
    <property type="match status" value="1"/>
</dbReference>
<dbReference type="CDD" id="cd03141">
    <property type="entry name" value="GATase1_Hsp31_like"/>
    <property type="match status" value="1"/>
</dbReference>
<keyword evidence="4" id="KW-0732">Signal</keyword>
<accession>A0A0G3BU43</accession>
<feature type="signal peptide" evidence="4">
    <location>
        <begin position="1"/>
        <end position="22"/>
    </location>
</feature>
<dbReference type="Proteomes" id="UP000035352">
    <property type="component" value="Chromosome"/>
</dbReference>
<evidence type="ECO:0000256" key="2">
    <source>
        <dbReference type="ARBA" id="ARBA00023239"/>
    </source>
</evidence>
<dbReference type="Pfam" id="PF17124">
    <property type="entry name" value="ThiJ_like"/>
    <property type="match status" value="1"/>
</dbReference>
<dbReference type="OrthoDB" id="9792284at2"/>
<organism evidence="5 6">
    <name type="scientific">Caldimonas brevitalea</name>
    <dbReference type="NCBI Taxonomy" id="413882"/>
    <lineage>
        <taxon>Bacteria</taxon>
        <taxon>Pseudomonadati</taxon>
        <taxon>Pseudomonadota</taxon>
        <taxon>Betaproteobacteria</taxon>
        <taxon>Burkholderiales</taxon>
        <taxon>Sphaerotilaceae</taxon>
        <taxon>Caldimonas</taxon>
    </lineage>
</organism>
<gene>
    <name evidence="5" type="ORF">AAW51_3364</name>
</gene>
<evidence type="ECO:0000313" key="5">
    <source>
        <dbReference type="EMBL" id="AKJ30055.1"/>
    </source>
</evidence>
<keyword evidence="1" id="KW-0346">Stress response</keyword>
<reference evidence="5 6" key="1">
    <citation type="submission" date="2015-05" db="EMBL/GenBank/DDBJ databases">
        <authorList>
            <person name="Tang B."/>
            <person name="Yu Y."/>
        </authorList>
    </citation>
    <scope>NUCLEOTIDE SEQUENCE [LARGE SCALE GENOMIC DNA]</scope>
    <source>
        <strain evidence="5 6">DSM 7029</strain>
    </source>
</reference>
<dbReference type="KEGG" id="pbh:AAW51_3364"/>
<dbReference type="Gene3D" id="3.40.50.880">
    <property type="match status" value="1"/>
</dbReference>
<proteinExistence type="inferred from homology"/>
<dbReference type="STRING" id="413882.AAW51_3364"/>
<dbReference type="PANTHER" id="PTHR48094">
    <property type="entry name" value="PROTEIN/NUCLEIC ACID DEGLYCASE DJ-1-RELATED"/>
    <property type="match status" value="1"/>
</dbReference>
<evidence type="ECO:0000256" key="3">
    <source>
        <dbReference type="ARBA" id="ARBA00038493"/>
    </source>
</evidence>
<dbReference type="InterPro" id="IPR050325">
    <property type="entry name" value="Prot/Nucl_acid_deglycase"/>
</dbReference>
<dbReference type="AlphaFoldDB" id="A0A0G3BU43"/>
<dbReference type="GO" id="GO:0019172">
    <property type="term" value="F:glyoxalase III activity"/>
    <property type="evidence" value="ECO:0007669"/>
    <property type="project" value="TreeGrafter"/>
</dbReference>
<sequence>MKYFARIAALAAVSLAAMSAQAGNVLVVLSDAHHLELKDGKRYVTGFFLNELLQPVKLLLDAGHQVTFATPQGKAPSVDPSSIDPMHFGGSAASLKEYQTLLENLKLTSPLSSPVVSLERVEQIGYGHFDAVYVPGGHAPMQDLLASPQLGRLLTNFHRAGKTTALVCHGPVALLSALPDAVAFKRQMEQRNQAARQRNWIYAGYRFTVISNDEEAQAKAVLNGGVMKFYPQTALEQAGGQYSSNRAPWTPHVVIDRELITGQNPASALQVGQALLERLKATSPAADNVGRKTESR</sequence>
<evidence type="ECO:0000313" key="6">
    <source>
        <dbReference type="Proteomes" id="UP000035352"/>
    </source>
</evidence>
<feature type="chain" id="PRO_5002551789" evidence="4">
    <location>
        <begin position="23"/>
        <end position="296"/>
    </location>
</feature>